<organism evidence="1 2">
    <name type="scientific">Thermodesulforhabdus norvegica</name>
    <dbReference type="NCBI Taxonomy" id="39841"/>
    <lineage>
        <taxon>Bacteria</taxon>
        <taxon>Pseudomonadati</taxon>
        <taxon>Thermodesulfobacteriota</taxon>
        <taxon>Syntrophobacteria</taxon>
        <taxon>Syntrophobacterales</taxon>
        <taxon>Thermodesulforhabdaceae</taxon>
        <taxon>Thermodesulforhabdus</taxon>
    </lineage>
</organism>
<dbReference type="Proteomes" id="UP000199611">
    <property type="component" value="Unassembled WGS sequence"/>
</dbReference>
<dbReference type="AlphaFoldDB" id="A0A1I4QKA3"/>
<evidence type="ECO:0000313" key="2">
    <source>
        <dbReference type="Proteomes" id="UP000199611"/>
    </source>
</evidence>
<dbReference type="OrthoDB" id="5421527at2"/>
<keyword evidence="2" id="KW-1185">Reference proteome</keyword>
<dbReference type="EMBL" id="FOUU01000001">
    <property type="protein sequence ID" value="SFM40176.1"/>
    <property type="molecule type" value="Genomic_DNA"/>
</dbReference>
<reference evidence="1 2" key="1">
    <citation type="submission" date="2016-10" db="EMBL/GenBank/DDBJ databases">
        <authorList>
            <person name="de Groot N.N."/>
        </authorList>
    </citation>
    <scope>NUCLEOTIDE SEQUENCE [LARGE SCALE GENOMIC DNA]</scope>
    <source>
        <strain evidence="1 2">DSM 9990</strain>
    </source>
</reference>
<gene>
    <name evidence="1" type="ORF">SAMN05660836_00069</name>
</gene>
<dbReference type="RefSeq" id="WP_093392540.1">
    <property type="nucleotide sequence ID" value="NZ_FOUU01000001.1"/>
</dbReference>
<protein>
    <submittedName>
        <fullName evidence="1">Uncharacterized protein</fullName>
    </submittedName>
</protein>
<accession>A0A1I4QKA3</accession>
<name>A0A1I4QKA3_9BACT</name>
<dbReference type="STRING" id="39841.SAMN05660836_00069"/>
<sequence>MAGFRKGQKVEIYKRSDDESWEEYMDEFIGLHGIVTDPDTSKNDPDALIEVTLDEKGTYRFPQDCLRVIEE</sequence>
<evidence type="ECO:0000313" key="1">
    <source>
        <dbReference type="EMBL" id="SFM40176.1"/>
    </source>
</evidence>
<proteinExistence type="predicted"/>